<comment type="caution">
    <text evidence="2">The sequence shown here is derived from an EMBL/GenBank/DDBJ whole genome shotgun (WGS) entry which is preliminary data.</text>
</comment>
<dbReference type="RefSeq" id="WP_380046658.1">
    <property type="nucleotide sequence ID" value="NZ_JBHSOH010000005.1"/>
</dbReference>
<proteinExistence type="predicted"/>
<keyword evidence="1" id="KW-1133">Transmembrane helix</keyword>
<feature type="transmembrane region" description="Helical" evidence="1">
    <location>
        <begin position="20"/>
        <end position="41"/>
    </location>
</feature>
<gene>
    <name evidence="2" type="ORF">ACFPQ6_04065</name>
</gene>
<accession>A0ABW1DJ71</accession>
<keyword evidence="1" id="KW-0812">Transmembrane</keyword>
<reference evidence="3" key="1">
    <citation type="journal article" date="2019" name="Int. J. Syst. Evol. Microbiol.">
        <title>The Global Catalogue of Microorganisms (GCM) 10K type strain sequencing project: providing services to taxonomists for standard genome sequencing and annotation.</title>
        <authorList>
            <consortium name="The Broad Institute Genomics Platform"/>
            <consortium name="The Broad Institute Genome Sequencing Center for Infectious Disease"/>
            <person name="Wu L."/>
            <person name="Ma J."/>
        </authorList>
    </citation>
    <scope>NUCLEOTIDE SEQUENCE [LARGE SCALE GENOMIC DNA]</scope>
    <source>
        <strain evidence="3">CGMCC 1.15053</strain>
    </source>
</reference>
<protein>
    <submittedName>
        <fullName evidence="2">Uncharacterized protein</fullName>
    </submittedName>
</protein>
<sequence length="57" mass="5951">MEGQQLTYRAAPAPLPASVWVLAVLGIGALLGIGTAAALLARKDRPLPDDPDEPLFI</sequence>
<dbReference type="EMBL" id="JBHSOH010000005">
    <property type="protein sequence ID" value="MFC5847476.1"/>
    <property type="molecule type" value="Genomic_DNA"/>
</dbReference>
<dbReference type="Proteomes" id="UP001595979">
    <property type="component" value="Unassembled WGS sequence"/>
</dbReference>
<organism evidence="2 3">
    <name type="scientific">Deinococcus petrolearius</name>
    <dbReference type="NCBI Taxonomy" id="1751295"/>
    <lineage>
        <taxon>Bacteria</taxon>
        <taxon>Thermotogati</taxon>
        <taxon>Deinococcota</taxon>
        <taxon>Deinococci</taxon>
        <taxon>Deinococcales</taxon>
        <taxon>Deinococcaceae</taxon>
        <taxon>Deinococcus</taxon>
    </lineage>
</organism>
<name>A0ABW1DJ71_9DEIO</name>
<keyword evidence="1" id="KW-0472">Membrane</keyword>
<evidence type="ECO:0000256" key="1">
    <source>
        <dbReference type="SAM" id="Phobius"/>
    </source>
</evidence>
<keyword evidence="3" id="KW-1185">Reference proteome</keyword>
<evidence type="ECO:0000313" key="2">
    <source>
        <dbReference type="EMBL" id="MFC5847476.1"/>
    </source>
</evidence>
<evidence type="ECO:0000313" key="3">
    <source>
        <dbReference type="Proteomes" id="UP001595979"/>
    </source>
</evidence>